<feature type="transmembrane region" description="Helical" evidence="7">
    <location>
        <begin position="173"/>
        <end position="192"/>
    </location>
</feature>
<feature type="transmembrane region" description="Helical" evidence="7">
    <location>
        <begin position="105"/>
        <end position="129"/>
    </location>
</feature>
<dbReference type="InterPro" id="IPR002528">
    <property type="entry name" value="MATE_fam"/>
</dbReference>
<feature type="transmembrane region" description="Helical" evidence="7">
    <location>
        <begin position="391"/>
        <end position="413"/>
    </location>
</feature>
<dbReference type="PANTHER" id="PTHR43549:SF3">
    <property type="entry name" value="MULTIDRUG RESISTANCE PROTEIN YPNP-RELATED"/>
    <property type="match status" value="1"/>
</dbReference>
<dbReference type="RefSeq" id="WP_213543399.1">
    <property type="nucleotide sequence ID" value="NZ_AP023420.1"/>
</dbReference>
<feature type="transmembrane region" description="Helical" evidence="7">
    <location>
        <begin position="64"/>
        <end position="84"/>
    </location>
</feature>
<evidence type="ECO:0000256" key="6">
    <source>
        <dbReference type="ARBA" id="ARBA00023136"/>
    </source>
</evidence>
<keyword evidence="3" id="KW-1003">Cell membrane</keyword>
<feature type="transmembrane region" description="Helical" evidence="7">
    <location>
        <begin position="141"/>
        <end position="166"/>
    </location>
</feature>
<protein>
    <submittedName>
        <fullName evidence="8">MATE family efflux transporter</fullName>
    </submittedName>
</protein>
<dbReference type="PIRSF" id="PIRSF006603">
    <property type="entry name" value="DinF"/>
    <property type="match status" value="1"/>
</dbReference>
<dbReference type="KEGG" id="pfaa:MM59RIKEN_24710"/>
<sequence length="463" mass="50434">MAFRRDRAYEIDMCQGAILPKMLQFALPLMCSSILQLLFNAADVIVVGRFAGDNSLAAVGSNTSLINLLVNLFIGLSVGANILAARCYGADDQDGMRQTVHTAMLLSLVSGLALAVVGVVGAGTILGWMQSPEKVRGLATIYLRIYFLGMPATMLYNFGAALLRAIGDTRRPLYYLFTAGVVNVVLNLFFVIVCKLDVAGVAIATVISQVISALLVVRCLMREQGGVHLELRQLHIWSARLKQILQVGLPAGFQGVLFALSNVVIQSSVNSFQETVVAGNAASANIESFVYAAMNAFYQANISFSSQNYGAGQYDRLRPILLRAQGCVIVTGLVLGGLATLFGHQLLGIYSDSAAVIDVGMERLAIVCSTYALCGMMDVMVGSLRGLGYSIMPMIVSLLGACALRLIWIATIFQVPRFHTPAMIYWSYPFSWVVTLLAHICCYIWAMRRLRRHLEENKRLYTL</sequence>
<dbReference type="Pfam" id="PF01554">
    <property type="entry name" value="MatE"/>
    <property type="match status" value="2"/>
</dbReference>
<proteinExistence type="predicted"/>
<dbReference type="InterPro" id="IPR052031">
    <property type="entry name" value="Membrane_Transporter-Flippase"/>
</dbReference>
<evidence type="ECO:0000313" key="9">
    <source>
        <dbReference type="Proteomes" id="UP000679848"/>
    </source>
</evidence>
<evidence type="ECO:0000256" key="4">
    <source>
        <dbReference type="ARBA" id="ARBA00022692"/>
    </source>
</evidence>
<feature type="transmembrane region" description="Helical" evidence="7">
    <location>
        <begin position="364"/>
        <end position="384"/>
    </location>
</feature>
<dbReference type="Proteomes" id="UP000679848">
    <property type="component" value="Chromosome"/>
</dbReference>
<dbReference type="GO" id="GO:0042910">
    <property type="term" value="F:xenobiotic transmembrane transporter activity"/>
    <property type="evidence" value="ECO:0007669"/>
    <property type="project" value="InterPro"/>
</dbReference>
<feature type="transmembrane region" description="Helical" evidence="7">
    <location>
        <begin position="198"/>
        <end position="217"/>
    </location>
</feature>
<dbReference type="CDD" id="cd13138">
    <property type="entry name" value="MATE_yoeA_like"/>
    <property type="match status" value="1"/>
</dbReference>
<evidence type="ECO:0000256" key="7">
    <source>
        <dbReference type="SAM" id="Phobius"/>
    </source>
</evidence>
<accession>A0A810QGF9</accession>
<keyword evidence="5 7" id="KW-1133">Transmembrane helix</keyword>
<organism evidence="8 9">
    <name type="scientific">Pusillibacter faecalis</name>
    <dbReference type="NCBI Taxonomy" id="2714358"/>
    <lineage>
        <taxon>Bacteria</taxon>
        <taxon>Bacillati</taxon>
        <taxon>Bacillota</taxon>
        <taxon>Clostridia</taxon>
        <taxon>Eubacteriales</taxon>
        <taxon>Oscillospiraceae</taxon>
        <taxon>Pusillibacter</taxon>
    </lineage>
</organism>
<dbReference type="NCBIfam" id="TIGR00797">
    <property type="entry name" value="matE"/>
    <property type="match status" value="1"/>
</dbReference>
<dbReference type="GO" id="GO:0015297">
    <property type="term" value="F:antiporter activity"/>
    <property type="evidence" value="ECO:0007669"/>
    <property type="project" value="InterPro"/>
</dbReference>
<keyword evidence="4 7" id="KW-0812">Transmembrane</keyword>
<dbReference type="EMBL" id="AP023420">
    <property type="protein sequence ID" value="BCK85152.1"/>
    <property type="molecule type" value="Genomic_DNA"/>
</dbReference>
<evidence type="ECO:0000256" key="1">
    <source>
        <dbReference type="ARBA" id="ARBA00004651"/>
    </source>
</evidence>
<feature type="transmembrane region" description="Helical" evidence="7">
    <location>
        <begin position="320"/>
        <end position="344"/>
    </location>
</feature>
<evidence type="ECO:0000256" key="3">
    <source>
        <dbReference type="ARBA" id="ARBA00022475"/>
    </source>
</evidence>
<keyword evidence="2" id="KW-0813">Transport</keyword>
<reference evidence="8" key="1">
    <citation type="submission" date="2020-09" db="EMBL/GenBank/DDBJ databases">
        <title>New species isolated from human feces.</title>
        <authorList>
            <person name="Kitahara M."/>
            <person name="Shigeno Y."/>
            <person name="Shime M."/>
            <person name="Matsumoto Y."/>
            <person name="Nakamura S."/>
            <person name="Motooka D."/>
            <person name="Fukuoka S."/>
            <person name="Nishikawa H."/>
            <person name="Benno Y."/>
        </authorList>
    </citation>
    <scope>NUCLEOTIDE SEQUENCE</scope>
    <source>
        <strain evidence="8">MM59</strain>
    </source>
</reference>
<keyword evidence="6 7" id="KW-0472">Membrane</keyword>
<comment type="subcellular location">
    <subcellularLocation>
        <location evidence="1">Cell membrane</location>
        <topology evidence="1">Multi-pass membrane protein</topology>
    </subcellularLocation>
</comment>
<dbReference type="GO" id="GO:0005886">
    <property type="term" value="C:plasma membrane"/>
    <property type="evidence" value="ECO:0007669"/>
    <property type="project" value="UniProtKB-SubCell"/>
</dbReference>
<dbReference type="AlphaFoldDB" id="A0A810QGF9"/>
<name>A0A810QGF9_9FIRM</name>
<gene>
    <name evidence="8" type="ORF">MM59RIKEN_24710</name>
</gene>
<evidence type="ECO:0000256" key="2">
    <source>
        <dbReference type="ARBA" id="ARBA00022448"/>
    </source>
</evidence>
<evidence type="ECO:0000256" key="5">
    <source>
        <dbReference type="ARBA" id="ARBA00022989"/>
    </source>
</evidence>
<keyword evidence="9" id="KW-1185">Reference proteome</keyword>
<feature type="transmembrane region" description="Helical" evidence="7">
    <location>
        <begin position="25"/>
        <end position="52"/>
    </location>
</feature>
<evidence type="ECO:0000313" key="8">
    <source>
        <dbReference type="EMBL" id="BCK85152.1"/>
    </source>
</evidence>
<feature type="transmembrane region" description="Helical" evidence="7">
    <location>
        <begin position="425"/>
        <end position="446"/>
    </location>
</feature>
<dbReference type="PANTHER" id="PTHR43549">
    <property type="entry name" value="MULTIDRUG RESISTANCE PROTEIN YPNP-RELATED"/>
    <property type="match status" value="1"/>
</dbReference>
<dbReference type="InterPro" id="IPR048279">
    <property type="entry name" value="MdtK-like"/>
</dbReference>